<name>A0A2P2R4W0_RHIMU</name>
<evidence type="ECO:0000313" key="1">
    <source>
        <dbReference type="EMBL" id="MBX74322.1"/>
    </source>
</evidence>
<accession>A0A2P2R4W0</accession>
<proteinExistence type="predicted"/>
<organism evidence="1">
    <name type="scientific">Rhizophora mucronata</name>
    <name type="common">Asiatic mangrove</name>
    <dbReference type="NCBI Taxonomy" id="61149"/>
    <lineage>
        <taxon>Eukaryota</taxon>
        <taxon>Viridiplantae</taxon>
        <taxon>Streptophyta</taxon>
        <taxon>Embryophyta</taxon>
        <taxon>Tracheophyta</taxon>
        <taxon>Spermatophyta</taxon>
        <taxon>Magnoliopsida</taxon>
        <taxon>eudicotyledons</taxon>
        <taxon>Gunneridae</taxon>
        <taxon>Pentapetalae</taxon>
        <taxon>rosids</taxon>
        <taxon>fabids</taxon>
        <taxon>Malpighiales</taxon>
        <taxon>Rhizophoraceae</taxon>
        <taxon>Rhizophora</taxon>
    </lineage>
</organism>
<dbReference type="EMBL" id="GGEC01093838">
    <property type="protein sequence ID" value="MBX74322.1"/>
    <property type="molecule type" value="Transcribed_RNA"/>
</dbReference>
<protein>
    <submittedName>
        <fullName evidence="1">Uncharacterized protein</fullName>
    </submittedName>
</protein>
<sequence>METVFIKFLTIQRV</sequence>
<reference evidence="1" key="1">
    <citation type="submission" date="2018-02" db="EMBL/GenBank/DDBJ databases">
        <title>Rhizophora mucronata_Transcriptome.</title>
        <authorList>
            <person name="Meera S.P."/>
            <person name="Sreeshan A."/>
            <person name="Augustine A."/>
        </authorList>
    </citation>
    <scope>NUCLEOTIDE SEQUENCE</scope>
    <source>
        <tissue evidence="1">Leaf</tissue>
    </source>
</reference>